<evidence type="ECO:0000256" key="3">
    <source>
        <dbReference type="ARBA" id="ARBA00022833"/>
    </source>
</evidence>
<feature type="compositionally biased region" description="Low complexity" evidence="4">
    <location>
        <begin position="1094"/>
        <end position="1105"/>
    </location>
</feature>
<feature type="compositionally biased region" description="Low complexity" evidence="4">
    <location>
        <begin position="1302"/>
        <end position="1318"/>
    </location>
</feature>
<dbReference type="GO" id="GO:0006629">
    <property type="term" value="P:lipid metabolic process"/>
    <property type="evidence" value="ECO:0007669"/>
    <property type="project" value="InterPro"/>
</dbReference>
<dbReference type="SUPFAM" id="SSF53474">
    <property type="entry name" value="alpha/beta-Hydrolases"/>
    <property type="match status" value="1"/>
</dbReference>
<dbReference type="CDD" id="cd00519">
    <property type="entry name" value="Lipase_3"/>
    <property type="match status" value="1"/>
</dbReference>
<dbReference type="Gene3D" id="3.40.50.1820">
    <property type="entry name" value="alpha/beta hydrolase"/>
    <property type="match status" value="1"/>
</dbReference>
<keyword evidence="2" id="KW-0863">Zinc-finger</keyword>
<feature type="compositionally biased region" description="Acidic residues" evidence="4">
    <location>
        <begin position="2285"/>
        <end position="2300"/>
    </location>
</feature>
<feature type="compositionally biased region" description="Low complexity" evidence="4">
    <location>
        <begin position="2301"/>
        <end position="2311"/>
    </location>
</feature>
<evidence type="ECO:0000259" key="6">
    <source>
        <dbReference type="PROSITE" id="PS51805"/>
    </source>
</evidence>
<dbReference type="InterPro" id="IPR002921">
    <property type="entry name" value="Fungal_lipase-type"/>
</dbReference>
<keyword evidence="1" id="KW-0479">Metal-binding</keyword>
<feature type="compositionally biased region" description="Gly residues" evidence="4">
    <location>
        <begin position="2312"/>
        <end position="2321"/>
    </location>
</feature>
<feature type="region of interest" description="Disordered" evidence="4">
    <location>
        <begin position="1"/>
        <end position="20"/>
    </location>
</feature>
<evidence type="ECO:0000256" key="1">
    <source>
        <dbReference type="ARBA" id="ARBA00022723"/>
    </source>
</evidence>
<feature type="compositionally biased region" description="Acidic residues" evidence="4">
    <location>
        <begin position="1582"/>
        <end position="1593"/>
    </location>
</feature>
<feature type="region of interest" description="Disordered" evidence="4">
    <location>
        <begin position="487"/>
        <end position="511"/>
    </location>
</feature>
<dbReference type="SMART" id="SM00249">
    <property type="entry name" value="PHD"/>
    <property type="match status" value="1"/>
</dbReference>
<feature type="domain" description="PHD-type" evidence="6">
    <location>
        <begin position="2085"/>
        <end position="2211"/>
    </location>
</feature>
<feature type="region of interest" description="Disordered" evidence="4">
    <location>
        <begin position="2019"/>
        <end position="2069"/>
    </location>
</feature>
<comment type="caution">
    <text evidence="7">The sequence shown here is derived from an EMBL/GenBank/DDBJ whole genome shotgun (WGS) entry which is preliminary data.</text>
</comment>
<feature type="compositionally biased region" description="Acidic residues" evidence="4">
    <location>
        <begin position="2261"/>
        <end position="2275"/>
    </location>
</feature>
<feature type="region of interest" description="Disordered" evidence="4">
    <location>
        <begin position="936"/>
        <end position="961"/>
    </location>
</feature>
<reference evidence="7" key="2">
    <citation type="submission" date="2020-11" db="EMBL/GenBank/DDBJ databases">
        <authorList>
            <person name="Cecchin M."/>
            <person name="Marcolungo L."/>
            <person name="Rossato M."/>
            <person name="Girolomoni L."/>
            <person name="Cosentino E."/>
            <person name="Cuine S."/>
            <person name="Li-Beisson Y."/>
            <person name="Delledonne M."/>
            <person name="Ballottari M."/>
        </authorList>
    </citation>
    <scope>NUCLEOTIDE SEQUENCE</scope>
    <source>
        <strain evidence="7">211/11P</strain>
        <tissue evidence="7">Whole cell</tissue>
    </source>
</reference>
<feature type="transmembrane region" description="Helical" evidence="5">
    <location>
        <begin position="354"/>
        <end position="376"/>
    </location>
</feature>
<feature type="transmembrane region" description="Helical" evidence="5">
    <location>
        <begin position="57"/>
        <end position="78"/>
    </location>
</feature>
<feature type="region of interest" description="Disordered" evidence="4">
    <location>
        <begin position="1346"/>
        <end position="1384"/>
    </location>
</feature>
<feature type="compositionally biased region" description="Gly residues" evidence="4">
    <location>
        <begin position="2248"/>
        <end position="2258"/>
    </location>
</feature>
<sequence>MDRSHGAWESGKSRDGGMGRDGGVGAGAAASCRSGAGGTSRLRIEYFSNKQSKALGWAVYLATIVIQASVVALVVYKFNAQEEDVLFRTNVWYTVNASIAGACLGSLLLIVAWFAVNLHSTRAARRSWSYRRMLLCRGAAVILAIQVFSTVFWLTPYVVAATHRCSWFDNSLAWMSLMRWTAYNSIFFVTLTTAHECCRYRGPNPSPNPDEQLVMDCALHQKLRVHALKVLLWAITEAAVILRVITQLRNKNEALADRTACEDQQYVCDISSGGYAVIIVELCLIGFYAVAYAAYLWRAFKDHAALPYARYRLTNIYIRLMARHGVAAFVTVLFSIIMLSAVRFQSCWSYLDGVLGIAPVQLSLCLLVAVQVVALMPKKGKTRDVLITCMQQFSWTEAGLPAAIAAREQEQQAAQASEQEGLQRLLSGGRRLLRRASLLGTGSYGSSWHGKAEQQQQRQPPPQQADSGRSLQPELSSKLQEGMLKAGSGLQASGGGAAWQPQDGWQQPLASQPSAELGTLSSLTARLSSALHICHRHQGEQRRQVVEPMFCLELAIRLFHWTKYSYRHWLGAAGLMDQGVAQRLFGFTGFEAFHDVRSDTRALLSWRDGLLLLAFRGTASAANALTDVKAWQVPVLPRRYHSGRLVKVHAGFYQAYTANATRDTLLARIQEIVAGFSCAASGPPGSGLRLFLTGHSLGGSLAILAAHDLARLFPAAQTTLYTFGSPRVGNKAFASEYRCLVPDSWGVVNDQDPVARIPTYGFRHCSLPVVVNSRGDIIVRPSYFERVVLSRSGGVVQHHQLLRYALSIAAVLKAQFSASKWLPGGEAGAAELATTLDLGTALLLRNVDLASLRDPSLRPKTSERPAAKRKAVSSLSDCGALCGGTLSWCAGPEPAAEDERRRLHPAANKGIKEDAAAALQATVLEEMVGVELQGGSEMEEQAQQQDQDQHQQQDTSHGLGGEAAELASDAAATARGAAAVATDAAVHTIDAMADAASAAPLPLLGRLAWWRRHQRPMANGVLDVESQADDPTPSTSDLLQQTAACCGPQGSVPSIAPAPRGQGGHGMDRSTVNGGSDGKPPATGLAQAPPPAALPSRLAPQAQPAGASTAAQPSVPAIMSMMGTAGMSQQQLQQLSRNFKPPPIPPHLMADVKKMLPQFEAMRAQIMSPEVAAGLRRYQAAVAALNPADPLFAQKLEQIPKPSLGGVQMPELDPAMRKKLQEWLGSQQPSAASLAAQQGQQVTGVATQPQPWPPQPPQQQQQQQRAAQQAQLVRQAMAMQNAASKSRDVMQPARKQHSTPSQNQQQQAPQAAATRFAAGGAGKQAVPPPLAQAPTPAVVAAAPLASASAPATRRRSSPPNGGTIGGGDEASSEDEAEEEVGGSGNAPAEVEVVCNGHRGTFLVERQMMVCYCAECEARAARDGLRRNVVSPSEFERHSGTGHSKKWKYTIRTADNTQTIGAWLAANKLDGVPGRGGRFGRSPFAAKQRRIQQEAEELEASRLLALPPRRNNRKPGQGLRGASTGASGREADGLSEDEFVEGSGDRRQQQQQQQRRQGAGLHRSSSGVPAGGLRRSASAAGVEQEEEDEGEQGEGGEGQPAQKKRRVLRWIRRASGSPEAEAAAQNGGELTAPRSTHGAPFTRHAVKSEPPELRQQEQRRLPLLMPMQRAADAAEAAAAVAGSAVGPRMLGVPPGAAEGQLDALPAGLEPAGVRSPSGANWLQADQAMHEDHKGTDMRLGAEFQAVVPPYQGPPTAVGPAAEAREPLAALFGALESEALASAAGPEREQALSMPRDATADVWLRNVADQVRATVTGRQQRQRKQSRWLQETMDPNAVLGGKALVQRRIGGEGGAQGRFLLGRHTSAGALAASEVDAAVAAGAMPELSRWAVERFADGSLGGLEVELSLGGVTFAGTLLPTAAAAGGLLHRLGGSATLSYGALEGAGGGGGGLGGDGGGGLAAAHAAAAAADAGLVVATGGGGGGARVALLPAVSGIDSQQDTPGGTGALSLAATGATGGGGGGGMLHRPVFGGAASQYQPPPPSQQQQQQQQQQQEGESRPTDAEDRRAAAEQRFQRMEVEGAPPGTICALCRGSEVDEVPEASRGLGGRSQRGLGQMLLIRVSAVAHAWLHDQCARWSPEVHDPEGDNRLEGLREAVRRGRMLRCKYCGEKGATLGCFKRTCRASYHLSCARKNQCLLQVEPYLVACPEHVDDLPAPYGKQRGANRSGSRSGRRRPKGKGRSGQRRSAGGGGAGGGGPAVDDTEDGGGEGGEEGGGEVSGGGSGGDEEMEEEADAMEEGVEGAVDLSADGAGAAGAAGGGTLTRTSPELLQSSAEQPDSPAAQLRRRQQSLGRRFLAEAAAAGAAAAGAAAATAQSPGDASDLLAELNAFASRLEQHQQRQQQPVAAPVAASVAAPVAQAAASPAFAQHQHSTASA</sequence>
<keyword evidence="5" id="KW-1133">Transmembrane helix</keyword>
<dbReference type="InterPro" id="IPR029058">
    <property type="entry name" value="AB_hydrolase_fold"/>
</dbReference>
<evidence type="ECO:0000256" key="2">
    <source>
        <dbReference type="ARBA" id="ARBA00022771"/>
    </source>
</evidence>
<evidence type="ECO:0000256" key="5">
    <source>
        <dbReference type="SAM" id="Phobius"/>
    </source>
</evidence>
<dbReference type="InterPro" id="IPR001965">
    <property type="entry name" value="Znf_PHD"/>
</dbReference>
<gene>
    <name evidence="7" type="ORF">D9Q98_004777</name>
</gene>
<dbReference type="PROSITE" id="PS51805">
    <property type="entry name" value="EPHD"/>
    <property type="match status" value="1"/>
</dbReference>
<dbReference type="GO" id="GO:0008270">
    <property type="term" value="F:zinc ion binding"/>
    <property type="evidence" value="ECO:0007669"/>
    <property type="project" value="UniProtKB-KW"/>
</dbReference>
<proteinExistence type="predicted"/>
<feature type="region of interest" description="Disordered" evidence="4">
    <location>
        <begin position="2214"/>
        <end position="2350"/>
    </location>
</feature>
<feature type="region of interest" description="Disordered" evidence="4">
    <location>
        <begin position="2395"/>
        <end position="2436"/>
    </location>
</feature>
<feature type="transmembrane region" description="Helical" evidence="5">
    <location>
        <begin position="98"/>
        <end position="118"/>
    </location>
</feature>
<feature type="region of interest" description="Disordered" evidence="4">
    <location>
        <begin position="1499"/>
        <end position="1653"/>
    </location>
</feature>
<dbReference type="Gene3D" id="3.30.40.10">
    <property type="entry name" value="Zinc/RING finger domain, C3HC4 (zinc finger)"/>
    <property type="match status" value="1"/>
</dbReference>
<keyword evidence="3" id="KW-0862">Zinc</keyword>
<feature type="compositionally biased region" description="Low complexity" evidence="4">
    <location>
        <begin position="1570"/>
        <end position="1580"/>
    </location>
</feature>
<dbReference type="InterPro" id="IPR034732">
    <property type="entry name" value="EPHD"/>
</dbReference>
<dbReference type="Pfam" id="PF01764">
    <property type="entry name" value="Lipase_3"/>
    <property type="match status" value="1"/>
</dbReference>
<feature type="compositionally biased region" description="Basic residues" evidence="4">
    <location>
        <begin position="2231"/>
        <end position="2244"/>
    </location>
</feature>
<dbReference type="Pfam" id="PF13771">
    <property type="entry name" value="zf-HC5HC2H"/>
    <property type="match status" value="1"/>
</dbReference>
<dbReference type="InterPro" id="IPR010919">
    <property type="entry name" value="SAND-like_dom_sf"/>
</dbReference>
<name>A0A9D4TQ87_CHLVU</name>
<feature type="region of interest" description="Disordered" evidence="4">
    <location>
        <begin position="444"/>
        <end position="474"/>
    </location>
</feature>
<feature type="transmembrane region" description="Helical" evidence="5">
    <location>
        <begin position="275"/>
        <end position="300"/>
    </location>
</feature>
<feature type="transmembrane region" description="Helical" evidence="5">
    <location>
        <begin position="172"/>
        <end position="191"/>
    </location>
</feature>
<dbReference type="EMBL" id="SIDB01000006">
    <property type="protein sequence ID" value="KAI3431735.1"/>
    <property type="molecule type" value="Genomic_DNA"/>
</dbReference>
<dbReference type="SUPFAM" id="SSF63763">
    <property type="entry name" value="SAND domain-like"/>
    <property type="match status" value="1"/>
</dbReference>
<dbReference type="OrthoDB" id="426718at2759"/>
<dbReference type="InterPro" id="IPR051218">
    <property type="entry name" value="Sec_MonoDiacylglyc_Lipase"/>
</dbReference>
<dbReference type="PANTHER" id="PTHR45856:SF11">
    <property type="entry name" value="FUNGAL LIPASE-LIKE DOMAIN-CONTAINING PROTEIN"/>
    <property type="match status" value="1"/>
</dbReference>
<dbReference type="PROSITE" id="PS51257">
    <property type="entry name" value="PROKAR_LIPOPROTEIN"/>
    <property type="match status" value="1"/>
</dbReference>
<feature type="compositionally biased region" description="Low complexity" evidence="4">
    <location>
        <begin position="1258"/>
        <end position="1280"/>
    </location>
</feature>
<feature type="compositionally biased region" description="Basic and acidic residues" evidence="4">
    <location>
        <begin position="1"/>
        <end position="18"/>
    </location>
</feature>
<accession>A0A9D4TQ87</accession>
<protein>
    <recommendedName>
        <fullName evidence="6">PHD-type domain-containing protein</fullName>
    </recommendedName>
</protein>
<feature type="compositionally biased region" description="Low complexity" evidence="4">
    <location>
        <begin position="2221"/>
        <end position="2230"/>
    </location>
</feature>
<feature type="transmembrane region" description="Helical" evidence="5">
    <location>
        <begin position="139"/>
        <end position="160"/>
    </location>
</feature>
<keyword evidence="5" id="KW-0812">Transmembrane</keyword>
<feature type="compositionally biased region" description="Low complexity" evidence="4">
    <location>
        <begin position="2044"/>
        <end position="2054"/>
    </location>
</feature>
<feature type="region of interest" description="Disordered" evidence="4">
    <location>
        <begin position="1044"/>
        <end position="1111"/>
    </location>
</feature>
<dbReference type="Proteomes" id="UP001055712">
    <property type="component" value="Unassembled WGS sequence"/>
</dbReference>
<feature type="compositionally biased region" description="Polar residues" evidence="4">
    <location>
        <begin position="2322"/>
        <end position="2336"/>
    </location>
</feature>
<dbReference type="InterPro" id="IPR013083">
    <property type="entry name" value="Znf_RING/FYVE/PHD"/>
</dbReference>
<feature type="region of interest" description="Disordered" evidence="4">
    <location>
        <begin position="1223"/>
        <end position="1331"/>
    </location>
</feature>
<feature type="compositionally biased region" description="Basic and acidic residues" evidence="4">
    <location>
        <begin position="2056"/>
        <end position="2069"/>
    </location>
</feature>
<feature type="compositionally biased region" description="Acidic residues" evidence="4">
    <location>
        <begin position="1370"/>
        <end position="1380"/>
    </location>
</feature>
<evidence type="ECO:0000313" key="7">
    <source>
        <dbReference type="EMBL" id="KAI3431735.1"/>
    </source>
</evidence>
<feature type="transmembrane region" description="Helical" evidence="5">
    <location>
        <begin position="321"/>
        <end position="342"/>
    </location>
</feature>
<evidence type="ECO:0000256" key="4">
    <source>
        <dbReference type="SAM" id="MobiDB-lite"/>
    </source>
</evidence>
<feature type="compositionally biased region" description="Low complexity" evidence="4">
    <location>
        <begin position="941"/>
        <end position="954"/>
    </location>
</feature>
<feature type="compositionally biased region" description="Low complexity" evidence="4">
    <location>
        <begin position="1224"/>
        <end position="1249"/>
    </location>
</feature>
<organism evidence="7 8">
    <name type="scientific">Chlorella vulgaris</name>
    <name type="common">Green alga</name>
    <dbReference type="NCBI Taxonomy" id="3077"/>
    <lineage>
        <taxon>Eukaryota</taxon>
        <taxon>Viridiplantae</taxon>
        <taxon>Chlorophyta</taxon>
        <taxon>core chlorophytes</taxon>
        <taxon>Trebouxiophyceae</taxon>
        <taxon>Chlorellales</taxon>
        <taxon>Chlorellaceae</taxon>
        <taxon>Chlorella clade</taxon>
        <taxon>Chlorella</taxon>
    </lineage>
</organism>
<feature type="compositionally biased region" description="Low complexity" evidence="4">
    <location>
        <begin position="2399"/>
        <end position="2436"/>
    </location>
</feature>
<evidence type="ECO:0000313" key="8">
    <source>
        <dbReference type="Proteomes" id="UP001055712"/>
    </source>
</evidence>
<keyword evidence="8" id="KW-1185">Reference proteome</keyword>
<dbReference type="PANTHER" id="PTHR45856">
    <property type="entry name" value="ALPHA/BETA-HYDROLASES SUPERFAMILY PROTEIN"/>
    <property type="match status" value="1"/>
</dbReference>
<reference evidence="7" key="1">
    <citation type="journal article" date="2019" name="Plant J.">
        <title>Chlorella vulgaris genome assembly and annotation reveals the molecular basis for metabolic acclimation to high light conditions.</title>
        <authorList>
            <person name="Cecchin M."/>
            <person name="Marcolungo L."/>
            <person name="Rossato M."/>
            <person name="Girolomoni L."/>
            <person name="Cosentino E."/>
            <person name="Cuine S."/>
            <person name="Li-Beisson Y."/>
            <person name="Delledonne M."/>
            <person name="Ballottari M."/>
        </authorList>
    </citation>
    <scope>NUCLEOTIDE SEQUENCE</scope>
    <source>
        <strain evidence="7">211/11P</strain>
    </source>
</reference>
<feature type="compositionally biased region" description="Polar residues" evidence="4">
    <location>
        <begin position="465"/>
        <end position="474"/>
    </location>
</feature>
<keyword evidence="5" id="KW-0472">Membrane</keyword>
<dbReference type="Gene3D" id="3.10.390.10">
    <property type="entry name" value="SAND domain-like"/>
    <property type="match status" value="1"/>
</dbReference>
<feature type="compositionally biased region" description="Basic residues" evidence="4">
    <location>
        <begin position="1601"/>
        <end position="1611"/>
    </location>
</feature>